<feature type="compositionally biased region" description="Polar residues" evidence="1">
    <location>
        <begin position="1785"/>
        <end position="1794"/>
    </location>
</feature>
<keyword evidence="3" id="KW-1185">Reference proteome</keyword>
<dbReference type="GO" id="GO:0003676">
    <property type="term" value="F:nucleic acid binding"/>
    <property type="evidence" value="ECO:0007669"/>
    <property type="project" value="InterPro"/>
</dbReference>
<evidence type="ECO:0000313" key="2">
    <source>
        <dbReference type="EMBL" id="CAE7574504.1"/>
    </source>
</evidence>
<feature type="compositionally biased region" description="Low complexity" evidence="1">
    <location>
        <begin position="69"/>
        <end position="98"/>
    </location>
</feature>
<gene>
    <name evidence="2" type="primary">RE1</name>
    <name evidence="2" type="ORF">SPIL2461_LOCUS15473</name>
</gene>
<feature type="region of interest" description="Disordered" evidence="1">
    <location>
        <begin position="1167"/>
        <end position="1285"/>
    </location>
</feature>
<evidence type="ECO:0000256" key="1">
    <source>
        <dbReference type="SAM" id="MobiDB-lite"/>
    </source>
</evidence>
<feature type="region of interest" description="Disordered" evidence="1">
    <location>
        <begin position="553"/>
        <end position="616"/>
    </location>
</feature>
<feature type="compositionally biased region" description="Low complexity" evidence="1">
    <location>
        <begin position="574"/>
        <end position="610"/>
    </location>
</feature>
<comment type="caution">
    <text evidence="2">The sequence shown here is derived from an EMBL/GenBank/DDBJ whole genome shotgun (WGS) entry which is preliminary data.</text>
</comment>
<sequence length="2516" mass="274367">MCVGELAVQTGAVFEESGTMMIDCPCCRQQSHVSRAWHYPSFPADTAASASAEQGSGEEPQGQVLQAEGSGSPAQGQAPQAVGSGSQAQGQVSQAEGSEGQGQGHVTPDNSPQNEGFHTPEAAFPWWPVTSHELSSSQASSQAYHSSARLSDGRTGLLVDPGSYGNLVGEEWLASAAAQMQKVPRITSREAPLQVGGVGKGAQQCRVDCQLLIMLTRHDGTTAAGSFTSPVVSQSGCPALLGLRSLQENRAILDCHKRLLHFPAEGEITMVMPPGSETYQLEAAESGHLLLPCDAFSKSSHQQPLGEHHLFTNDEPKPGADTAVLPCMLSALPAQSVSDQESLCAAVAAEYAHEACAALLLRFSKEWVQAGATARERFHDHEGMSKCFGMYTHGGIVAISSGTKQRPELSKLLCKAIQTSTDAAFTSIMLCINTPAPVHRDAYNQASNVLLPMVLPKRGGNLWIELRKGDVIEGEIETRPVNTKQCPGQIIPLSVGSAVGFDPKRYHATQPWACGDRIVLAAYVTGSSWKASAEAVSELQGLGFRVPSPGNSVQAHIAGAAPEDSQVSPASEHAAAQAQQLADQAMQVTGEPRSQVQPSPSRSRSGPGVQVPDPKAYAAPRTSGLSIIGRILLISIFQSTYFAFQECGLEPTRLRPNELLRAGFDEVIGQIKNSSYAAVWVDLDDQRKCPKRSQIFSRLGVVAGWAQRQSIPFVMASSRNAVWSQPEVQELVYRYKLRESRHRWCRFGVKVSSEVQASAASHKVMSSVPMPSHACQPGTAKLRADAERCVAKHIITALMSASTVDAVSGPSSTTDSMTITSSAQSASSAQQLPSTPFRPASSAEQQAPVNDDQCVQEPLHPDEADACFPTDQKLQQRERAKARQAQGLEPQPSQKRKKVVEQHFDDCGEDLSSLTGTTSSNLLVESLLTSDDEPMSESDFSASAVANAYAQWALPSMLAEGQPRLHKNSMLAVDIEEMFAILNEPGHRGYGVEIVEICGGNALTSYLCVRRKLHSGHCFELITGTDLTDPEVESKAILQQFSGLRCNGSHEHASLLGGNAHAARIWPHMMCSRLARGIELQAKLFQQAVRHAERPPAQRSVFPTGASGTDDASQASSETGSESWRKCKGCLWRLHRADSLHNRKPGVCKYPNDEAMDFACPGCRARKNRSSEDHTFGPDCRHAYTKPREKAVQRRPFGRKPASSEPTAGLKADQLGQPAEQEAERKQAPIASGSGDVDPNPEEDEDLLPEGDVSEAEPSAGRGPDIAPRTRRSFREGAAQTPSNADWSSFDIQATLRGLRRGTEADHRRLLRKLHLRLWHCSSHRLQALLNSVGLPKTVRDLVPEITDTCRVCRHWARPSPDAKPTSRMVIGFNIEIEGDLMFIRHKGTQHILLVLVCRGVRWTCATCITDKRTGTLLTAIDNHWVAVFGPPQILLFDGETGLDDEESTTYFQLRGITKRTAAPRQHTRIVDRKIAVLRDTLHKLGSQLDEEGLDVPFSRMLSDAVYALNSLTSINGCSPYTAVLGRMPALLPADDCHAIAEGTARERLKRAMNSQTRPSGEELEYQLGQQVDWYREPVSKDASGWRGPGTVVDLLQDLRHSLTFLSEDLSGFFYQDDPVATAGTSSHHAQQLVQDHVDSLKPGTVLTLDQVCASTGLWVETPQTDTHRQLLQACAYVAETVFKIPTVAAVRLAKSVRALTQRSEFVGSLCLYWNASGSRQINFLHSSDTKVSVVSLVGQQWTEVRLIQLLMVPDESDWISSQKWVIPSPVTSGEAGQLEPQPDDASSSAQDRLTTIPEESLSGSETALSSWDELKSMFGSSVDAEDATCLAEAFTAISTEAAPERPALSSLQEAKDHAASLLPDHAEIPNWSQAESEEALSFLTQEQLFQSLSLCNREPEDYTVLDADETGAYVALEASGDVAKLISDLDRLPNADEVVEIRFYEAHTRKAVIDRSDDLLTKEELIEHGDAVLQSILNELKTWQGFNCFCRRSRAAAPCVIDTKWVHKWKLVKGVRCIRARLCLRGFKETGADYESNYSATASRFSQHLLVSECALRGWSLASSDVPKAFLQGVSYEELAQSTGQPLRDVSFELRGEALACLRLLPGFGDFNAKHEVLHCLKPGTGCRDAPKCFSLKLRKATSAFGLQQSSVDSELELLYRAGVLVMIVLKHVDDLKMAAKKALIQEFVDHLSKTFGKMDIEWGTFTFCGVRHEQHSDGSISLDQVKFLAACKPIAQPKALAGGAEALLPEDARRHFLSLLMTIAYALLTRPDVAVFISALQRESHRAQVIHVRRLNKVLEWLQANPRKITYPVMKYPTALLQISDSSYKARAEDGLSVRGLVSVRVSLEDVQAGKQQTPCHLLDFASKQQRHVTRSTFSSELFAATDATDIGLLQVLALHELQHGVLSADDAKKIMDGDLQCGTALGLVVDARSVTAAIIAVHTKVPAEPSLLLHVRWVRQLLERKRLSALFWSDTRSMVSDALTKGTVSRELITSVMAGLLVMPQAYVQQMLS</sequence>
<feature type="compositionally biased region" description="Low complexity" evidence="1">
    <location>
        <begin position="811"/>
        <end position="831"/>
    </location>
</feature>
<dbReference type="EMBL" id="CAJNIZ010037991">
    <property type="protein sequence ID" value="CAE7574504.1"/>
    <property type="molecule type" value="Genomic_DNA"/>
</dbReference>
<dbReference type="Gene3D" id="3.30.420.10">
    <property type="entry name" value="Ribonuclease H-like superfamily/Ribonuclease H"/>
    <property type="match status" value="1"/>
</dbReference>
<evidence type="ECO:0000313" key="3">
    <source>
        <dbReference type="Proteomes" id="UP000649617"/>
    </source>
</evidence>
<feature type="region of interest" description="Disordered" evidence="1">
    <location>
        <begin position="1090"/>
        <end position="1120"/>
    </location>
</feature>
<dbReference type="OrthoDB" id="447436at2759"/>
<name>A0A812UGZ9_SYMPI</name>
<proteinExistence type="predicted"/>
<protein>
    <submittedName>
        <fullName evidence="2">RE1 protein</fullName>
    </submittedName>
</protein>
<feature type="compositionally biased region" description="Polar residues" evidence="1">
    <location>
        <begin position="1106"/>
        <end position="1120"/>
    </location>
</feature>
<feature type="region of interest" description="Disordered" evidence="1">
    <location>
        <begin position="46"/>
        <end position="121"/>
    </location>
</feature>
<feature type="compositionally biased region" description="Basic and acidic residues" evidence="1">
    <location>
        <begin position="1169"/>
        <end position="1192"/>
    </location>
</feature>
<feature type="compositionally biased region" description="Low complexity" evidence="1">
    <location>
        <begin position="47"/>
        <end position="59"/>
    </location>
</feature>
<feature type="region of interest" description="Disordered" evidence="1">
    <location>
        <begin position="803"/>
        <end position="898"/>
    </location>
</feature>
<dbReference type="Proteomes" id="UP000649617">
    <property type="component" value="Unassembled WGS sequence"/>
</dbReference>
<dbReference type="InterPro" id="IPR036397">
    <property type="entry name" value="RNaseH_sf"/>
</dbReference>
<accession>A0A812UGZ9</accession>
<dbReference type="InterPro" id="IPR012337">
    <property type="entry name" value="RNaseH-like_sf"/>
</dbReference>
<feature type="compositionally biased region" description="Acidic residues" evidence="1">
    <location>
        <begin position="1239"/>
        <end position="1255"/>
    </location>
</feature>
<dbReference type="SUPFAM" id="SSF53098">
    <property type="entry name" value="Ribonuclease H-like"/>
    <property type="match status" value="1"/>
</dbReference>
<feature type="region of interest" description="Disordered" evidence="1">
    <location>
        <begin position="1771"/>
        <end position="1806"/>
    </location>
</feature>
<reference evidence="2" key="1">
    <citation type="submission" date="2021-02" db="EMBL/GenBank/DDBJ databases">
        <authorList>
            <person name="Dougan E. K."/>
            <person name="Rhodes N."/>
            <person name="Thang M."/>
            <person name="Chan C."/>
        </authorList>
    </citation>
    <scope>NUCLEOTIDE SEQUENCE</scope>
</reference>
<organism evidence="2 3">
    <name type="scientific">Symbiodinium pilosum</name>
    <name type="common">Dinoflagellate</name>
    <dbReference type="NCBI Taxonomy" id="2952"/>
    <lineage>
        <taxon>Eukaryota</taxon>
        <taxon>Sar</taxon>
        <taxon>Alveolata</taxon>
        <taxon>Dinophyceae</taxon>
        <taxon>Suessiales</taxon>
        <taxon>Symbiodiniaceae</taxon>
        <taxon>Symbiodinium</taxon>
    </lineage>
</organism>